<comment type="caution">
    <text evidence="1">The sequence shown here is derived from an EMBL/GenBank/DDBJ whole genome shotgun (WGS) entry which is preliminary data.</text>
</comment>
<sequence>MKPTTLPESEWRARRAAHEARVDAWLAPAEERARRGEKHPVEDFLFTYYSFRRSALRRWTPGAGVALEGATTGDLPSGIPDAAGHLRLPDPPERVRRTAAWVADLLQRTASRPGTFSCFGLHEWAMVHGSGPDEVRHAAVPLRLGARGTDQVVAELPLQCSHFDAFRFFTESARPLNSVQPSRESQGDLEQPGCLHANMDLYKWSYKLAPWTPSELVADCFALAREVRELDMRASPYDLADLGYAPVRIETAAGRAEYAAAQRRFAAAAAPLRQRLAEAALVIGAPPADA</sequence>
<dbReference type="AlphaFoldDB" id="A0A4Q7NXZ4"/>
<evidence type="ECO:0000313" key="1">
    <source>
        <dbReference type="EMBL" id="RZS91808.1"/>
    </source>
</evidence>
<organism evidence="1 2">
    <name type="scientific">Motilibacter rhizosphaerae</name>
    <dbReference type="NCBI Taxonomy" id="598652"/>
    <lineage>
        <taxon>Bacteria</taxon>
        <taxon>Bacillati</taxon>
        <taxon>Actinomycetota</taxon>
        <taxon>Actinomycetes</taxon>
        <taxon>Motilibacterales</taxon>
        <taxon>Motilibacteraceae</taxon>
        <taxon>Motilibacter</taxon>
    </lineage>
</organism>
<evidence type="ECO:0000313" key="2">
    <source>
        <dbReference type="Proteomes" id="UP000293638"/>
    </source>
</evidence>
<protein>
    <recommendedName>
        <fullName evidence="3">3-methyladenine DNA glycosylase</fullName>
    </recommendedName>
</protein>
<evidence type="ECO:0008006" key="3">
    <source>
        <dbReference type="Google" id="ProtNLM"/>
    </source>
</evidence>
<dbReference type="OrthoDB" id="9790578at2"/>
<dbReference type="EMBL" id="SGXD01000001">
    <property type="protein sequence ID" value="RZS91808.1"/>
    <property type="molecule type" value="Genomic_DNA"/>
</dbReference>
<proteinExistence type="predicted"/>
<dbReference type="RefSeq" id="WP_130491831.1">
    <property type="nucleotide sequence ID" value="NZ_SGXD01000001.1"/>
</dbReference>
<dbReference type="Proteomes" id="UP000293638">
    <property type="component" value="Unassembled WGS sequence"/>
</dbReference>
<accession>A0A4Q7NXZ4</accession>
<keyword evidence="2" id="KW-1185">Reference proteome</keyword>
<reference evidence="1 2" key="1">
    <citation type="submission" date="2019-02" db="EMBL/GenBank/DDBJ databases">
        <title>Genomic Encyclopedia of Type Strains, Phase IV (KMG-IV): sequencing the most valuable type-strain genomes for metagenomic binning, comparative biology and taxonomic classification.</title>
        <authorList>
            <person name="Goeker M."/>
        </authorList>
    </citation>
    <scope>NUCLEOTIDE SEQUENCE [LARGE SCALE GENOMIC DNA]</scope>
    <source>
        <strain evidence="1 2">DSM 45622</strain>
    </source>
</reference>
<name>A0A4Q7NXZ4_9ACTN</name>
<gene>
    <name evidence="1" type="ORF">EV189_1060</name>
</gene>